<keyword evidence="1" id="KW-0472">Membrane</keyword>
<sequence>MFISDDQGIIPLLYSYKGRRIPLYLCFLLVFVVSWPFSSFTLISPFLLSNKTEIFPFYIVICIVEAIAYILSGYFSDTRGRSRILLLAFRIFMYGIAIIIITTLIHGLTSLNYIRFEVEEYKSHYSLANSTVSRTCQRSYNGILDDMSRNKYNLLTFDKTLLYKGNNIKYSDNLSGRSINGTYITKESHDNKDSDEYSSFDHDSTEDNLVLCPNIILSMVLFFGLCLVYGGASSAYMLIFIYIIEVSCKSTSRMQWYKFCFVSNAYWLSLLISRIMSILIINIFFKEQSDYFLSFCITLCSISILFPLVIYALYMYLEDPCLYRWSRIVFFTNIEYLDLFIKHIKFRDNYNIFAIIISWWIIMFIQKGNNFYEWIHLSENLTVDLIWWNSLCLTYESIFGFLISLMIPILVLQFHPKFMQLYSFTFLSIVSFGLSISISTVHQIPIKTFSDFLGAFFLCHGIYYCCTIIPSVTVVLLIFDITHVRVRGTILGFVFAIVNTAPVLDTLINKFASDIFSVSWKFLLDTVLLIIALVATMILIYKVPNRNNNIRDIYPMYTKNNQSLSDKPNTF</sequence>
<reference evidence="2 3" key="1">
    <citation type="submission" date="2016-10" db="EMBL/GenBank/DDBJ databases">
        <title>Reductive evolution of mitochondrial metabolism and differential evolution of invasion-related proteins in Cryptosporidium.</title>
        <authorList>
            <person name="Liu S."/>
            <person name="Roellig D.M."/>
            <person name="Guo Y."/>
            <person name="Li N."/>
            <person name="Frace M.A."/>
            <person name="Tang K."/>
            <person name="Zhang L."/>
            <person name="Feng Y."/>
            <person name="Xiao L."/>
        </authorList>
    </citation>
    <scope>NUCLEOTIDE SEQUENCE [LARGE SCALE GENOMIC DNA]</scope>
    <source>
        <strain evidence="2">30847</strain>
    </source>
</reference>
<feature type="transmembrane region" description="Helical" evidence="1">
    <location>
        <begin position="265"/>
        <end position="285"/>
    </location>
</feature>
<name>A0A1J4MQG4_9CRYT</name>
<proteinExistence type="predicted"/>
<dbReference type="VEuPathDB" id="CryptoDB:cand_001730"/>
<dbReference type="AlphaFoldDB" id="A0A1J4MQG4"/>
<keyword evidence="3" id="KW-1185">Reference proteome</keyword>
<organism evidence="2 3">
    <name type="scientific">Cryptosporidium andersoni</name>
    <dbReference type="NCBI Taxonomy" id="117008"/>
    <lineage>
        <taxon>Eukaryota</taxon>
        <taxon>Sar</taxon>
        <taxon>Alveolata</taxon>
        <taxon>Apicomplexa</taxon>
        <taxon>Conoidasida</taxon>
        <taxon>Coccidia</taxon>
        <taxon>Eucoccidiorida</taxon>
        <taxon>Eimeriorina</taxon>
        <taxon>Cryptosporidiidae</taxon>
        <taxon>Cryptosporidium</taxon>
    </lineage>
</organism>
<dbReference type="InterPro" id="IPR036259">
    <property type="entry name" value="MFS_trans_sf"/>
</dbReference>
<dbReference type="EMBL" id="LRBS01000061">
    <property type="protein sequence ID" value="OII76482.1"/>
    <property type="molecule type" value="Genomic_DNA"/>
</dbReference>
<comment type="caution">
    <text evidence="2">The sequence shown here is derived from an EMBL/GenBank/DDBJ whole genome shotgun (WGS) entry which is preliminary data.</text>
</comment>
<dbReference type="SUPFAM" id="SSF103473">
    <property type="entry name" value="MFS general substrate transporter"/>
    <property type="match status" value="2"/>
</dbReference>
<accession>A0A1J4MQG4</accession>
<feature type="transmembrane region" description="Helical" evidence="1">
    <location>
        <begin position="291"/>
        <end position="317"/>
    </location>
</feature>
<dbReference type="OrthoDB" id="342527at2759"/>
<evidence type="ECO:0000313" key="2">
    <source>
        <dbReference type="EMBL" id="OII76482.1"/>
    </source>
</evidence>
<feature type="transmembrane region" description="Helical" evidence="1">
    <location>
        <begin position="21"/>
        <end position="43"/>
    </location>
</feature>
<dbReference type="GeneID" id="92364358"/>
<feature type="transmembrane region" description="Helical" evidence="1">
    <location>
        <begin position="386"/>
        <end position="412"/>
    </location>
</feature>
<feature type="transmembrane region" description="Helical" evidence="1">
    <location>
        <begin position="490"/>
        <end position="508"/>
    </location>
</feature>
<dbReference type="Proteomes" id="UP000186804">
    <property type="component" value="Unassembled WGS sequence"/>
</dbReference>
<gene>
    <name evidence="2" type="ORF">cand_001730</name>
</gene>
<feature type="transmembrane region" description="Helical" evidence="1">
    <location>
        <begin position="424"/>
        <end position="446"/>
    </location>
</feature>
<keyword evidence="1" id="KW-0812">Transmembrane</keyword>
<evidence type="ECO:0000256" key="1">
    <source>
        <dbReference type="SAM" id="Phobius"/>
    </source>
</evidence>
<protein>
    <submittedName>
        <fullName evidence="2">Uncharacterized protein</fullName>
    </submittedName>
</protein>
<feature type="transmembrane region" description="Helical" evidence="1">
    <location>
        <begin position="55"/>
        <end position="75"/>
    </location>
</feature>
<evidence type="ECO:0000313" key="3">
    <source>
        <dbReference type="Proteomes" id="UP000186804"/>
    </source>
</evidence>
<feature type="transmembrane region" description="Helical" evidence="1">
    <location>
        <begin position="215"/>
        <end position="244"/>
    </location>
</feature>
<feature type="transmembrane region" description="Helical" evidence="1">
    <location>
        <begin position="350"/>
        <end position="366"/>
    </location>
</feature>
<keyword evidence="1" id="KW-1133">Transmembrane helix</keyword>
<feature type="transmembrane region" description="Helical" evidence="1">
    <location>
        <begin position="87"/>
        <end position="108"/>
    </location>
</feature>
<dbReference type="RefSeq" id="XP_067068328.1">
    <property type="nucleotide sequence ID" value="XM_067210421.1"/>
</dbReference>
<feature type="transmembrane region" description="Helical" evidence="1">
    <location>
        <begin position="520"/>
        <end position="541"/>
    </location>
</feature>
<feature type="transmembrane region" description="Helical" evidence="1">
    <location>
        <begin position="452"/>
        <end position="478"/>
    </location>
</feature>